<gene>
    <name evidence="1" type="ORF">SAMEA3499874_00863</name>
</gene>
<evidence type="ECO:0000313" key="2">
    <source>
        <dbReference type="Proteomes" id="UP000257587"/>
    </source>
</evidence>
<evidence type="ECO:0008006" key="3">
    <source>
        <dbReference type="Google" id="ProtNLM"/>
    </source>
</evidence>
<dbReference type="InterPro" id="IPR025048">
    <property type="entry name" value="DUF3987"/>
</dbReference>
<accession>A0A8B4U633</accession>
<reference evidence="1 2" key="1">
    <citation type="submission" date="2018-08" db="EMBL/GenBank/DDBJ databases">
        <authorList>
            <consortium name="Pathogen Informatics"/>
        </authorList>
    </citation>
    <scope>NUCLEOTIDE SEQUENCE [LARGE SCALE GENOMIC DNA]</scope>
    <source>
        <strain evidence="1 2">EuSCAPE_AT002</strain>
    </source>
</reference>
<comment type="caution">
    <text evidence="1">The sequence shown here is derived from an EMBL/GenBank/DDBJ whole genome shotgun (WGS) entry which is preliminary data.</text>
</comment>
<proteinExistence type="predicted"/>
<dbReference type="Proteomes" id="UP000257587">
    <property type="component" value="Unassembled WGS sequence"/>
</dbReference>
<dbReference type="EMBL" id="UKAW01000002">
    <property type="protein sequence ID" value="SXG11108.1"/>
    <property type="molecule type" value="Genomic_DNA"/>
</dbReference>
<protein>
    <recommendedName>
        <fullName evidence="3">DUF3987 domain-containing protein</fullName>
    </recommendedName>
</protein>
<dbReference type="Pfam" id="PF13148">
    <property type="entry name" value="DUF3987"/>
    <property type="match status" value="1"/>
</dbReference>
<sequence length="529" mass="60787">MYNPSHYPVDVFPDVLRDAIIALHEDTQFPVEMIGSTLLAATSLALQPLVEVISPYSTDKAEPCSLFLLTLADSGEGKGPIYEKIMAPFTAFMAEMQKEYKEQLDIYKKDHATWSVISKGLNRSLMKASRDGEDCETEASLFREHLDNEPVCPTPFEMLNNDNSPVGLIEQLDRYPYAGCFSSEAMTFFSGYLKDNLALLNQLWSDEDYSYNRKGRSILLSGCRLSILLMTQPSEFERYVQRQGARDILNGFLARFLITGTISTRAQRKTNLNQERSEIALNKVFVFFNDFLEKQKAMYYDKSITPKVLRLSEEAKEVFKSRKEQHNALTAKNQRWEHITKFISKAENQAIRISALFNYYSESDISAVAVNDAFTLTEWHLNQAAHYFYESSESFQLKQDVYDLFIQIKKRFERQGGNIKFTDLQTGQFCICSRHPWQPFLRYEVTQYAPGRLRGNKKTEPAFNELINLGLIMTISYPPSSEIYVALSSYDVNGNVLPLNSPSTLFRIHQVRNNSVRPSDNYDLSRLSW</sequence>
<name>A0A8B4U633_KLEPN</name>
<dbReference type="RefSeq" id="WP_065523315.1">
    <property type="nucleotide sequence ID" value="NZ_AP027263.1"/>
</dbReference>
<organism evidence="1 2">
    <name type="scientific">Klebsiella pneumoniae</name>
    <dbReference type="NCBI Taxonomy" id="573"/>
    <lineage>
        <taxon>Bacteria</taxon>
        <taxon>Pseudomonadati</taxon>
        <taxon>Pseudomonadota</taxon>
        <taxon>Gammaproteobacteria</taxon>
        <taxon>Enterobacterales</taxon>
        <taxon>Enterobacteriaceae</taxon>
        <taxon>Klebsiella/Raoultella group</taxon>
        <taxon>Klebsiella</taxon>
        <taxon>Klebsiella pneumoniae complex</taxon>
    </lineage>
</organism>
<dbReference type="AlphaFoldDB" id="A0A8B4U633"/>
<evidence type="ECO:0000313" key="1">
    <source>
        <dbReference type="EMBL" id="SXG11108.1"/>
    </source>
</evidence>